<reference evidence="9 10" key="1">
    <citation type="submission" date="2016-10" db="EMBL/GenBank/DDBJ databases">
        <authorList>
            <person name="de Groot N.N."/>
        </authorList>
    </citation>
    <scope>NUCLEOTIDE SEQUENCE [LARGE SCALE GENOMIC DNA]</scope>
    <source>
        <strain evidence="9 10">DSM 17074</strain>
    </source>
</reference>
<evidence type="ECO:0000259" key="7">
    <source>
        <dbReference type="PROSITE" id="PS50801"/>
    </source>
</evidence>
<dbReference type="Proteomes" id="UP000199139">
    <property type="component" value="Unassembled WGS sequence"/>
</dbReference>
<comment type="function">
    <text evidence="1">In the phosphorylated form it could act as an anti-anti-sigma factor that counteracts SpoIIAB and thus releases sigma f from inhibition.</text>
</comment>
<evidence type="ECO:0000256" key="2">
    <source>
        <dbReference type="ARBA" id="ARBA00009013"/>
    </source>
</evidence>
<dbReference type="EMBL" id="FPAI01000002">
    <property type="protein sequence ID" value="SFS43939.1"/>
    <property type="molecule type" value="Genomic_DNA"/>
</dbReference>
<dbReference type="OrthoDB" id="9796601at2"/>
<dbReference type="RefSeq" id="WP_062319247.1">
    <property type="nucleotide sequence ID" value="NZ_BJWJ01000012.1"/>
</dbReference>
<dbReference type="NCBIfam" id="TIGR02886">
    <property type="entry name" value="spore_II_AA"/>
    <property type="match status" value="1"/>
</dbReference>
<dbReference type="PANTHER" id="PTHR33495">
    <property type="entry name" value="ANTI-SIGMA FACTOR ANTAGONIST TM_1081-RELATED-RELATED"/>
    <property type="match status" value="1"/>
</dbReference>
<keyword evidence="11" id="KW-1185">Reference proteome</keyword>
<evidence type="ECO:0000313" key="11">
    <source>
        <dbReference type="Proteomes" id="UP000321773"/>
    </source>
</evidence>
<proteinExistence type="inferred from homology"/>
<name>A0A1I6PUR2_9BACI</name>
<dbReference type="EMBL" id="BJWJ01000012">
    <property type="protein sequence ID" value="GEM04461.1"/>
    <property type="molecule type" value="Genomic_DNA"/>
</dbReference>
<evidence type="ECO:0000256" key="3">
    <source>
        <dbReference type="ARBA" id="ARBA00020784"/>
    </source>
</evidence>
<evidence type="ECO:0000313" key="8">
    <source>
        <dbReference type="EMBL" id="GEM04461.1"/>
    </source>
</evidence>
<keyword evidence="4" id="KW-0597">Phosphoprotein</keyword>
<comment type="similarity">
    <text evidence="2 6">Belongs to the anti-sigma-factor antagonist family.</text>
</comment>
<dbReference type="PANTHER" id="PTHR33495:SF2">
    <property type="entry name" value="ANTI-SIGMA FACTOR ANTAGONIST TM_1081-RELATED"/>
    <property type="match status" value="1"/>
</dbReference>
<dbReference type="Pfam" id="PF01740">
    <property type="entry name" value="STAS"/>
    <property type="match status" value="1"/>
</dbReference>
<dbReference type="CDD" id="cd07043">
    <property type="entry name" value="STAS_anti-anti-sigma_factors"/>
    <property type="match status" value="1"/>
</dbReference>
<evidence type="ECO:0000313" key="9">
    <source>
        <dbReference type="EMBL" id="SFS43939.1"/>
    </source>
</evidence>
<keyword evidence="5" id="KW-0749">Sporulation</keyword>
<sequence>MGLMKEFEVHDDCLIVRLTGDLDHHETDQFREEWMYYLTNYPINHVILSLAGVDFIDSSGLGVILGRYKVLKSYGGSLVICGITRQVKRLFDLSGLFKIITFTEDEYDAREWLGVS</sequence>
<dbReference type="GO" id="GO:0045152">
    <property type="term" value="F:antisigma factor binding"/>
    <property type="evidence" value="ECO:0007669"/>
    <property type="project" value="InterPro"/>
</dbReference>
<dbReference type="GO" id="GO:0030435">
    <property type="term" value="P:sporulation resulting in formation of a cellular spore"/>
    <property type="evidence" value="ECO:0007669"/>
    <property type="project" value="UniProtKB-KW"/>
</dbReference>
<dbReference type="NCBIfam" id="TIGR00377">
    <property type="entry name" value="ant_ant_sig"/>
    <property type="match status" value="1"/>
</dbReference>
<dbReference type="InterPro" id="IPR002645">
    <property type="entry name" value="STAS_dom"/>
</dbReference>
<evidence type="ECO:0000256" key="4">
    <source>
        <dbReference type="ARBA" id="ARBA00022553"/>
    </source>
</evidence>
<dbReference type="PROSITE" id="PS50801">
    <property type="entry name" value="STAS"/>
    <property type="match status" value="1"/>
</dbReference>
<dbReference type="Gene3D" id="3.30.750.24">
    <property type="entry name" value="STAS domain"/>
    <property type="match status" value="1"/>
</dbReference>
<dbReference type="SUPFAM" id="SSF52091">
    <property type="entry name" value="SpoIIaa-like"/>
    <property type="match status" value="1"/>
</dbReference>
<gene>
    <name evidence="8" type="primary">spoIIAA</name>
    <name evidence="8" type="ORF">HMI01_14490</name>
    <name evidence="9" type="ORF">SAMN05421668_102214</name>
</gene>
<reference evidence="8 11" key="2">
    <citation type="submission" date="2019-07" db="EMBL/GenBank/DDBJ databases">
        <title>Whole genome shotgun sequence of Halolactibacillus miurensis NBRC 100873.</title>
        <authorList>
            <person name="Hosoyama A."/>
            <person name="Uohara A."/>
            <person name="Ohji S."/>
            <person name="Ichikawa N."/>
        </authorList>
    </citation>
    <scope>NUCLEOTIDE SEQUENCE [LARGE SCALE GENOMIC DNA]</scope>
    <source>
        <strain evidence="8 11">NBRC 100873</strain>
    </source>
</reference>
<evidence type="ECO:0000256" key="6">
    <source>
        <dbReference type="RuleBase" id="RU003749"/>
    </source>
</evidence>
<feature type="domain" description="STAS" evidence="7">
    <location>
        <begin position="3"/>
        <end position="113"/>
    </location>
</feature>
<dbReference type="InterPro" id="IPR003658">
    <property type="entry name" value="Anti-sigma_ant"/>
</dbReference>
<evidence type="ECO:0000256" key="5">
    <source>
        <dbReference type="ARBA" id="ARBA00022969"/>
    </source>
</evidence>
<dbReference type="InterPro" id="IPR014237">
    <property type="entry name" value="Anti-sigma_F_ant"/>
</dbReference>
<dbReference type="GO" id="GO:0043856">
    <property type="term" value="F:anti-sigma factor antagonist activity"/>
    <property type="evidence" value="ECO:0007669"/>
    <property type="project" value="InterPro"/>
</dbReference>
<dbReference type="InterPro" id="IPR036513">
    <property type="entry name" value="STAS_dom_sf"/>
</dbReference>
<accession>A0A1I6PUR2</accession>
<dbReference type="STRING" id="306541.SAMN05421668_102214"/>
<evidence type="ECO:0000313" key="10">
    <source>
        <dbReference type="Proteomes" id="UP000199139"/>
    </source>
</evidence>
<organism evidence="9 10">
    <name type="scientific">Halolactibacillus miurensis</name>
    <dbReference type="NCBI Taxonomy" id="306541"/>
    <lineage>
        <taxon>Bacteria</taxon>
        <taxon>Bacillati</taxon>
        <taxon>Bacillota</taxon>
        <taxon>Bacilli</taxon>
        <taxon>Bacillales</taxon>
        <taxon>Bacillaceae</taxon>
        <taxon>Halolactibacillus</taxon>
    </lineage>
</organism>
<dbReference type="Proteomes" id="UP000321773">
    <property type="component" value="Unassembled WGS sequence"/>
</dbReference>
<evidence type="ECO:0000256" key="1">
    <source>
        <dbReference type="ARBA" id="ARBA00001976"/>
    </source>
</evidence>
<protein>
    <recommendedName>
        <fullName evidence="3 6">Anti-sigma F factor antagonist</fullName>
    </recommendedName>
    <alternativeName>
        <fullName evidence="6">Stage II sporulation protein</fullName>
    </alternativeName>
</protein>
<dbReference type="AlphaFoldDB" id="A0A1I6PUR2"/>